<evidence type="ECO:0000313" key="11">
    <source>
        <dbReference type="EMBL" id="CAB4754638.1"/>
    </source>
</evidence>
<evidence type="ECO:0000256" key="5">
    <source>
        <dbReference type="ARBA" id="ARBA00022692"/>
    </source>
</evidence>
<dbReference type="InterPro" id="IPR036259">
    <property type="entry name" value="MFS_trans_sf"/>
</dbReference>
<feature type="transmembrane region" description="Helical" evidence="9">
    <location>
        <begin position="441"/>
        <end position="461"/>
    </location>
</feature>
<sequence length="559" mass="57697">MSTVAGTTDPADPASKAGEPPSKSPWGALALLSLGVAMIIVDGTVVNVALPSMIKDLDMTFADAEWVNTIYALVFAALLINFGRLADIRGRKLLFLVGIVVFVAASMFAGQSDSASQLILARFFQGIGAAIILPTTLSSVNTLFTGKSRAIAFAVWGSVIGGMAAVGPLLGGWLTTYHSWRWVFYINLPIGLMVLVLSIFFVPETKDPSARRGADPAGSVLIGAGLAALVFAMIEGQQYGWIKPTAAFSLGALTWPADAPVSIVPVAFLFSAACLTAFVLIERGRNAADKVVVLDLSLFGLKSFRWGNTTALIVSLGEFGLVFVLPLYLQNVLGFTPIKSGLYLAFIAAGAFLATPLVAKLAQKKGSRFVVMVGMVFEAVSVAGIALVVQPDTGTEIIPLLFTYGIGIGFATAQLTGASLADVPLEESGQGSGTQSTSRQIGSALGIAVLGAILAVGLGAFTKDQVSRVPGVTAEQADQISQAVRSTGGGAITELRAQPGSEAIVAAADDAFVSAMRLTVGLAAIFILFGLLAASRLPPGQLHDPPGEPQQDPAAAGSA</sequence>
<reference evidence="11" key="1">
    <citation type="submission" date="2020-05" db="EMBL/GenBank/DDBJ databases">
        <authorList>
            <person name="Chiriac C."/>
            <person name="Salcher M."/>
            <person name="Ghai R."/>
            <person name="Kavagutti S V."/>
        </authorList>
    </citation>
    <scope>NUCLEOTIDE SEQUENCE</scope>
</reference>
<dbReference type="InterPro" id="IPR004638">
    <property type="entry name" value="EmrB-like"/>
</dbReference>
<feature type="transmembrane region" description="Helical" evidence="9">
    <location>
        <begin position="369"/>
        <end position="389"/>
    </location>
</feature>
<evidence type="ECO:0000256" key="1">
    <source>
        <dbReference type="ARBA" id="ARBA00004651"/>
    </source>
</evidence>
<evidence type="ECO:0000256" key="4">
    <source>
        <dbReference type="ARBA" id="ARBA00022475"/>
    </source>
</evidence>
<dbReference type="InterPro" id="IPR011701">
    <property type="entry name" value="MFS"/>
</dbReference>
<feature type="transmembrane region" description="Helical" evidence="9">
    <location>
        <begin position="259"/>
        <end position="281"/>
    </location>
</feature>
<evidence type="ECO:0000256" key="3">
    <source>
        <dbReference type="ARBA" id="ARBA00022448"/>
    </source>
</evidence>
<dbReference type="EMBL" id="CAEZYU010000102">
    <property type="protein sequence ID" value="CAB4754638.1"/>
    <property type="molecule type" value="Genomic_DNA"/>
</dbReference>
<dbReference type="GO" id="GO:0005886">
    <property type="term" value="C:plasma membrane"/>
    <property type="evidence" value="ECO:0007669"/>
    <property type="project" value="UniProtKB-SubCell"/>
</dbReference>
<dbReference type="GO" id="GO:0022857">
    <property type="term" value="F:transmembrane transporter activity"/>
    <property type="evidence" value="ECO:0007669"/>
    <property type="project" value="InterPro"/>
</dbReference>
<accession>A0A6J6U5U4</accession>
<proteinExistence type="inferred from homology"/>
<keyword evidence="7 9" id="KW-0472">Membrane</keyword>
<evidence type="ECO:0000256" key="8">
    <source>
        <dbReference type="SAM" id="MobiDB-lite"/>
    </source>
</evidence>
<dbReference type="PANTHER" id="PTHR42718:SF9">
    <property type="entry name" value="MAJOR FACILITATOR SUPERFAMILY MULTIDRUG TRANSPORTER MFSC"/>
    <property type="match status" value="1"/>
</dbReference>
<organism evidence="11">
    <name type="scientific">freshwater metagenome</name>
    <dbReference type="NCBI Taxonomy" id="449393"/>
    <lineage>
        <taxon>unclassified sequences</taxon>
        <taxon>metagenomes</taxon>
        <taxon>ecological metagenomes</taxon>
    </lineage>
</organism>
<keyword evidence="6 9" id="KW-1133">Transmembrane helix</keyword>
<evidence type="ECO:0000256" key="6">
    <source>
        <dbReference type="ARBA" id="ARBA00022989"/>
    </source>
</evidence>
<feature type="transmembrane region" description="Helical" evidence="9">
    <location>
        <begin position="311"/>
        <end position="329"/>
    </location>
</feature>
<dbReference type="SUPFAM" id="SSF103473">
    <property type="entry name" value="MFS general substrate transporter"/>
    <property type="match status" value="1"/>
</dbReference>
<feature type="region of interest" description="Disordered" evidence="8">
    <location>
        <begin position="1"/>
        <end position="22"/>
    </location>
</feature>
<dbReference type="PROSITE" id="PS50850">
    <property type="entry name" value="MFS"/>
    <property type="match status" value="1"/>
</dbReference>
<feature type="transmembrane region" description="Helical" evidence="9">
    <location>
        <begin position="515"/>
        <end position="534"/>
    </location>
</feature>
<feature type="domain" description="Major facilitator superfamily (MFS) profile" evidence="10">
    <location>
        <begin position="28"/>
        <end position="538"/>
    </location>
</feature>
<keyword evidence="5 9" id="KW-0812">Transmembrane</keyword>
<feature type="transmembrane region" description="Helical" evidence="9">
    <location>
        <begin position="123"/>
        <end position="144"/>
    </location>
</feature>
<feature type="transmembrane region" description="Helical" evidence="9">
    <location>
        <begin position="341"/>
        <end position="362"/>
    </location>
</feature>
<feature type="transmembrane region" description="Helical" evidence="9">
    <location>
        <begin position="182"/>
        <end position="202"/>
    </location>
</feature>
<keyword evidence="3" id="KW-0813">Transport</keyword>
<feature type="transmembrane region" description="Helical" evidence="9">
    <location>
        <begin position="214"/>
        <end position="234"/>
    </location>
</feature>
<feature type="transmembrane region" description="Helical" evidence="9">
    <location>
        <begin position="66"/>
        <end position="86"/>
    </location>
</feature>
<dbReference type="AlphaFoldDB" id="A0A6J6U5U4"/>
<comment type="similarity">
    <text evidence="2">Belongs to the major facilitator superfamily. EmrB family.</text>
</comment>
<evidence type="ECO:0000256" key="7">
    <source>
        <dbReference type="ARBA" id="ARBA00023136"/>
    </source>
</evidence>
<dbReference type="Gene3D" id="1.20.1720.10">
    <property type="entry name" value="Multidrug resistance protein D"/>
    <property type="match status" value="1"/>
</dbReference>
<dbReference type="InterPro" id="IPR020846">
    <property type="entry name" value="MFS_dom"/>
</dbReference>
<feature type="transmembrane region" description="Helical" evidence="9">
    <location>
        <begin position="401"/>
        <end position="421"/>
    </location>
</feature>
<comment type="subcellular location">
    <subcellularLocation>
        <location evidence="1">Cell membrane</location>
        <topology evidence="1">Multi-pass membrane protein</topology>
    </subcellularLocation>
</comment>
<dbReference type="Pfam" id="PF07690">
    <property type="entry name" value="MFS_1"/>
    <property type="match status" value="1"/>
</dbReference>
<feature type="transmembrane region" description="Helical" evidence="9">
    <location>
        <begin position="93"/>
        <end position="111"/>
    </location>
</feature>
<dbReference type="PRINTS" id="PR01036">
    <property type="entry name" value="TCRTETB"/>
</dbReference>
<dbReference type="CDD" id="cd17321">
    <property type="entry name" value="MFS_MMR_MDR_like"/>
    <property type="match status" value="1"/>
</dbReference>
<keyword evidence="4" id="KW-1003">Cell membrane</keyword>
<evidence type="ECO:0000256" key="2">
    <source>
        <dbReference type="ARBA" id="ARBA00008537"/>
    </source>
</evidence>
<dbReference type="Gene3D" id="1.20.1250.20">
    <property type="entry name" value="MFS general substrate transporter like domains"/>
    <property type="match status" value="1"/>
</dbReference>
<evidence type="ECO:0000259" key="10">
    <source>
        <dbReference type="PROSITE" id="PS50850"/>
    </source>
</evidence>
<dbReference type="NCBIfam" id="TIGR00711">
    <property type="entry name" value="efflux_EmrB"/>
    <property type="match status" value="1"/>
</dbReference>
<gene>
    <name evidence="11" type="ORF">UFOPK2766_01848</name>
</gene>
<evidence type="ECO:0000256" key="9">
    <source>
        <dbReference type="SAM" id="Phobius"/>
    </source>
</evidence>
<feature type="transmembrane region" description="Helical" evidence="9">
    <location>
        <begin position="151"/>
        <end position="170"/>
    </location>
</feature>
<name>A0A6J6U5U4_9ZZZZ</name>
<protein>
    <submittedName>
        <fullName evidence="11">Unannotated protein</fullName>
    </submittedName>
</protein>
<dbReference type="PANTHER" id="PTHR42718">
    <property type="entry name" value="MAJOR FACILITATOR SUPERFAMILY MULTIDRUG TRANSPORTER MFSC"/>
    <property type="match status" value="1"/>
</dbReference>
<feature type="transmembrane region" description="Helical" evidence="9">
    <location>
        <begin position="26"/>
        <end position="46"/>
    </location>
</feature>
<feature type="region of interest" description="Disordered" evidence="8">
    <location>
        <begin position="540"/>
        <end position="559"/>
    </location>
</feature>